<dbReference type="PANTHER" id="PTHR47169:SF2">
    <property type="entry name" value="OS01G0541250 PROTEIN"/>
    <property type="match status" value="1"/>
</dbReference>
<dbReference type="Pfam" id="PF24964">
    <property type="entry name" value="DUF7769"/>
    <property type="match status" value="1"/>
</dbReference>
<dbReference type="PANTHER" id="PTHR47169">
    <property type="entry name" value="OS01G0541250 PROTEIN"/>
    <property type="match status" value="1"/>
</dbReference>
<reference evidence="2 3" key="1">
    <citation type="submission" date="2018-04" db="EMBL/GenBank/DDBJ databases">
        <authorList>
            <person name="Vogel A."/>
        </authorList>
    </citation>
    <scope>NUCLEOTIDE SEQUENCE [LARGE SCALE GENOMIC DNA]</scope>
</reference>
<protein>
    <recommendedName>
        <fullName evidence="1">DUF7769 domain-containing protein</fullName>
    </recommendedName>
</protein>
<evidence type="ECO:0000313" key="3">
    <source>
        <dbReference type="Proteomes" id="UP000595140"/>
    </source>
</evidence>
<dbReference type="Proteomes" id="UP000595140">
    <property type="component" value="Unassembled WGS sequence"/>
</dbReference>
<feature type="domain" description="DUF7769" evidence="1">
    <location>
        <begin position="56"/>
        <end position="108"/>
    </location>
</feature>
<dbReference type="OrthoDB" id="155387at2759"/>
<gene>
    <name evidence="2" type="ORF">CCAM_LOCUS36714</name>
</gene>
<accession>A0A484N3U6</accession>
<dbReference type="AlphaFoldDB" id="A0A484N3U6"/>
<dbReference type="GO" id="GO:0003676">
    <property type="term" value="F:nucleic acid binding"/>
    <property type="evidence" value="ECO:0007669"/>
    <property type="project" value="InterPro"/>
</dbReference>
<name>A0A484N3U6_9ASTE</name>
<sequence length="476" mass="54134">MEPSPLPTSSRFGDANADSADVADVSLPPLLEVPFEAFNTPEINNITCISGVQARNERRQRIIEAILQNFKNGKLQHGSLKTVANEFNISPRWVREIWKAAKSQMARGEAVNVDCRWEGNSGQKSFNLDISKLTDIPFHQRQTLRALSHCLNVSTSTAYRLVKKKKIRRHPNAIKPHICDEGKLKRVRYCLSLLSPTSLPNNPTFHHCYDYIHIDEKWFELSKPKKTFYTLPDEADPYRTIQSKTHIPKIMFLATVGRPRFGDDGQVLWDGKIGIFPFTFQEAAKRRSKNRPAGIMETKPIPKITRDVMREMLVQQLLPAIREKWPQSSKYVVIQQDNAKPHVDINDPVFVAAAQESDWDIRLQFQPPNSPDLNVLDLGFFRAIDAIQNKSAHRSLGDLITAVTLAFEQLTPQVLNNVFLTYQGVMGEVLRHKGGNNFKIPHMGKERLSREGILPQNLGVSTEVYEEVLQISELNN</sequence>
<keyword evidence="3" id="KW-1185">Reference proteome</keyword>
<dbReference type="EMBL" id="OOIL02005488">
    <property type="protein sequence ID" value="VFQ94938.1"/>
    <property type="molecule type" value="Genomic_DNA"/>
</dbReference>
<dbReference type="InterPro" id="IPR036397">
    <property type="entry name" value="RNaseH_sf"/>
</dbReference>
<evidence type="ECO:0000313" key="2">
    <source>
        <dbReference type="EMBL" id="VFQ94938.1"/>
    </source>
</evidence>
<evidence type="ECO:0000259" key="1">
    <source>
        <dbReference type="Pfam" id="PF24964"/>
    </source>
</evidence>
<organism evidence="2 3">
    <name type="scientific">Cuscuta campestris</name>
    <dbReference type="NCBI Taxonomy" id="132261"/>
    <lineage>
        <taxon>Eukaryota</taxon>
        <taxon>Viridiplantae</taxon>
        <taxon>Streptophyta</taxon>
        <taxon>Embryophyta</taxon>
        <taxon>Tracheophyta</taxon>
        <taxon>Spermatophyta</taxon>
        <taxon>Magnoliopsida</taxon>
        <taxon>eudicotyledons</taxon>
        <taxon>Gunneridae</taxon>
        <taxon>Pentapetalae</taxon>
        <taxon>asterids</taxon>
        <taxon>lamiids</taxon>
        <taxon>Solanales</taxon>
        <taxon>Convolvulaceae</taxon>
        <taxon>Cuscuteae</taxon>
        <taxon>Cuscuta</taxon>
        <taxon>Cuscuta subgen. Grammica</taxon>
        <taxon>Cuscuta sect. Cleistogrammica</taxon>
    </lineage>
</organism>
<dbReference type="InterPro" id="IPR056671">
    <property type="entry name" value="DUF7769"/>
</dbReference>
<dbReference type="Gene3D" id="3.30.420.10">
    <property type="entry name" value="Ribonuclease H-like superfamily/Ribonuclease H"/>
    <property type="match status" value="1"/>
</dbReference>
<proteinExistence type="predicted"/>